<dbReference type="Proteomes" id="UP000663297">
    <property type="component" value="Chromosome 4"/>
</dbReference>
<feature type="region of interest" description="Disordered" evidence="1">
    <location>
        <begin position="1"/>
        <end position="20"/>
    </location>
</feature>
<proteinExistence type="predicted"/>
<dbReference type="InterPro" id="IPR019019">
    <property type="entry name" value="H-type_lectin_domain"/>
</dbReference>
<gene>
    <name evidence="3" type="ORF">HYE67_010205</name>
</gene>
<dbReference type="EMBL" id="CP064750">
    <property type="protein sequence ID" value="QPC67974.1"/>
    <property type="molecule type" value="Genomic_DNA"/>
</dbReference>
<feature type="domain" description="H-type lectin" evidence="2">
    <location>
        <begin position="153"/>
        <end position="217"/>
    </location>
</feature>
<dbReference type="GO" id="GO:0030246">
    <property type="term" value="F:carbohydrate binding"/>
    <property type="evidence" value="ECO:0007669"/>
    <property type="project" value="InterPro"/>
</dbReference>
<evidence type="ECO:0000313" key="3">
    <source>
        <dbReference type="EMBL" id="QPC67974.1"/>
    </source>
</evidence>
<dbReference type="AlphaFoldDB" id="A0A7S8I150"/>
<dbReference type="SUPFAM" id="SSF141086">
    <property type="entry name" value="Agglutinin HPA-like"/>
    <property type="match status" value="1"/>
</dbReference>
<protein>
    <recommendedName>
        <fullName evidence="2">H-type lectin domain-containing protein</fullName>
    </recommendedName>
</protein>
<evidence type="ECO:0000313" key="4">
    <source>
        <dbReference type="Proteomes" id="UP000663297"/>
    </source>
</evidence>
<dbReference type="GO" id="GO:0007155">
    <property type="term" value="P:cell adhesion"/>
    <property type="evidence" value="ECO:0007669"/>
    <property type="project" value="InterPro"/>
</dbReference>
<accession>A0A7S8I150</accession>
<reference evidence="3" key="1">
    <citation type="submission" date="2020-11" db="EMBL/GenBank/DDBJ databases">
        <title>The chromosome-scale genome resource for two endophytic Fusarium species: F. culmorum and F. pseudograminearum.</title>
        <authorList>
            <person name="Yuan Z."/>
        </authorList>
    </citation>
    <scope>NUCLEOTIDE SEQUENCE</scope>
    <source>
        <strain evidence="3">Class2-1B</strain>
    </source>
</reference>
<organism evidence="3 4">
    <name type="scientific">Fusarium culmorum</name>
    <dbReference type="NCBI Taxonomy" id="5516"/>
    <lineage>
        <taxon>Eukaryota</taxon>
        <taxon>Fungi</taxon>
        <taxon>Dikarya</taxon>
        <taxon>Ascomycota</taxon>
        <taxon>Pezizomycotina</taxon>
        <taxon>Sordariomycetes</taxon>
        <taxon>Hypocreomycetidae</taxon>
        <taxon>Hypocreales</taxon>
        <taxon>Nectriaceae</taxon>
        <taxon>Fusarium</taxon>
    </lineage>
</organism>
<evidence type="ECO:0000256" key="1">
    <source>
        <dbReference type="SAM" id="MobiDB-lite"/>
    </source>
</evidence>
<sequence length="219" mass="23810">MASPPSQPPQGAASADPSENFDHVSVWSHDCLPSEYLANDSTEGCDTPSSSDFTPTKRFQFRPHLTVNVYNTRGGSSSGASDASTIHAERYAERSTERDEVLTKLESQLAALSRRVDELSQEQEPSPVVIDSGTWSTIKVRSWENPQVHTKGRVSFSKDFKTAPTVSVSISAADVSKDANFRVKVYATAVDATGFTAHADSWSNTKIYSCEISWIAIGS</sequence>
<feature type="compositionally biased region" description="Low complexity" evidence="1">
    <location>
        <begin position="9"/>
        <end position="18"/>
    </location>
</feature>
<dbReference type="Gene3D" id="2.60.40.2080">
    <property type="match status" value="1"/>
</dbReference>
<dbReference type="Pfam" id="PF09458">
    <property type="entry name" value="H_lectin"/>
    <property type="match status" value="1"/>
</dbReference>
<dbReference type="InterPro" id="IPR037221">
    <property type="entry name" value="H-type_lectin_dom_sf"/>
</dbReference>
<name>A0A7S8I150_FUSCU</name>
<evidence type="ECO:0000259" key="2">
    <source>
        <dbReference type="Pfam" id="PF09458"/>
    </source>
</evidence>